<dbReference type="PANTHER" id="PTHR30272">
    <property type="entry name" value="3-HYDROXYACYL-[ACYL-CARRIER-PROTEIN] DEHYDRATASE"/>
    <property type="match status" value="1"/>
</dbReference>
<dbReference type="RefSeq" id="WP_146401570.1">
    <property type="nucleotide sequence ID" value="NZ_SJPQ01000003.1"/>
</dbReference>
<gene>
    <name evidence="2" type="primary">fabZ_4</name>
    <name evidence="2" type="ORF">Mal64_29740</name>
</gene>
<dbReference type="Pfam" id="PF07977">
    <property type="entry name" value="FabA"/>
    <property type="match status" value="1"/>
</dbReference>
<dbReference type="InterPro" id="IPR013114">
    <property type="entry name" value="FabA_FabZ"/>
</dbReference>
<comment type="caution">
    <text evidence="2">The sequence shown here is derived from an EMBL/GenBank/DDBJ whole genome shotgun (WGS) entry which is preliminary data.</text>
</comment>
<dbReference type="Proteomes" id="UP000315440">
    <property type="component" value="Unassembled WGS sequence"/>
</dbReference>
<protein>
    <submittedName>
        <fullName evidence="2">3-hydroxyacyl-[acyl-carrier-protein] dehydratase FabZ</fullName>
        <ecNumber evidence="2">4.2.1.59</ecNumber>
    </submittedName>
</protein>
<evidence type="ECO:0000313" key="3">
    <source>
        <dbReference type="Proteomes" id="UP000315440"/>
    </source>
</evidence>
<reference evidence="2 3" key="1">
    <citation type="submission" date="2019-02" db="EMBL/GenBank/DDBJ databases">
        <title>Deep-cultivation of Planctomycetes and their phenomic and genomic characterization uncovers novel biology.</title>
        <authorList>
            <person name="Wiegand S."/>
            <person name="Jogler M."/>
            <person name="Boedeker C."/>
            <person name="Pinto D."/>
            <person name="Vollmers J."/>
            <person name="Rivas-Marin E."/>
            <person name="Kohn T."/>
            <person name="Peeters S.H."/>
            <person name="Heuer A."/>
            <person name="Rast P."/>
            <person name="Oberbeckmann S."/>
            <person name="Bunk B."/>
            <person name="Jeske O."/>
            <person name="Meyerdierks A."/>
            <person name="Storesund J.E."/>
            <person name="Kallscheuer N."/>
            <person name="Luecker S."/>
            <person name="Lage O.M."/>
            <person name="Pohl T."/>
            <person name="Merkel B.J."/>
            <person name="Hornburger P."/>
            <person name="Mueller R.-W."/>
            <person name="Bruemmer F."/>
            <person name="Labrenz M."/>
            <person name="Spormann A.M."/>
            <person name="Op Den Camp H."/>
            <person name="Overmann J."/>
            <person name="Amann R."/>
            <person name="Jetten M.S.M."/>
            <person name="Mascher T."/>
            <person name="Medema M.H."/>
            <person name="Devos D.P."/>
            <person name="Kaster A.-K."/>
            <person name="Ovreas L."/>
            <person name="Rohde M."/>
            <person name="Galperin M.Y."/>
            <person name="Jogler C."/>
        </authorList>
    </citation>
    <scope>NUCLEOTIDE SEQUENCE [LARGE SCALE GENOMIC DNA]</scope>
    <source>
        <strain evidence="2 3">Mal64</strain>
    </source>
</reference>
<evidence type="ECO:0000313" key="2">
    <source>
        <dbReference type="EMBL" id="TWT87435.1"/>
    </source>
</evidence>
<keyword evidence="3" id="KW-1185">Reference proteome</keyword>
<dbReference type="GO" id="GO:0019171">
    <property type="term" value="F:(3R)-hydroxyacyl-[acyl-carrier-protein] dehydratase activity"/>
    <property type="evidence" value="ECO:0007669"/>
    <property type="project" value="UniProtKB-EC"/>
</dbReference>
<dbReference type="InterPro" id="IPR029069">
    <property type="entry name" value="HotDog_dom_sf"/>
</dbReference>
<accession>A0A5C5ZJZ5</accession>
<sequence>MPAKDFILDPSGFVFDPPLVGIEAIRELIPQRGAMEQLTGIIHDDPEAGIVAGFKDLTDEEFWVPGHMPGMPLMPGVMMCEAAAQICSYFVMAHDLLGCEMLGFGGLDEVRFRGAVRPGDRFVVVAQKTQVRRGAMIRCRFQCFVGEALVCEGQLRGIPIPVEALRAASG</sequence>
<dbReference type="SUPFAM" id="SSF54637">
    <property type="entry name" value="Thioesterase/thiol ester dehydrase-isomerase"/>
    <property type="match status" value="1"/>
</dbReference>
<dbReference type="Gene3D" id="3.10.129.10">
    <property type="entry name" value="Hotdog Thioesterase"/>
    <property type="match status" value="1"/>
</dbReference>
<dbReference type="EMBL" id="SJPQ01000003">
    <property type="protein sequence ID" value="TWT87435.1"/>
    <property type="molecule type" value="Genomic_DNA"/>
</dbReference>
<name>A0A5C5ZJZ5_9BACT</name>
<dbReference type="OrthoDB" id="272251at2"/>
<evidence type="ECO:0000256" key="1">
    <source>
        <dbReference type="ARBA" id="ARBA00023239"/>
    </source>
</evidence>
<dbReference type="PANTHER" id="PTHR30272:SF1">
    <property type="entry name" value="3-HYDROXYACYL-[ACYL-CARRIER-PROTEIN] DEHYDRATASE"/>
    <property type="match status" value="1"/>
</dbReference>
<keyword evidence="1 2" id="KW-0456">Lyase</keyword>
<organism evidence="2 3">
    <name type="scientific">Pseudobythopirellula maris</name>
    <dbReference type="NCBI Taxonomy" id="2527991"/>
    <lineage>
        <taxon>Bacteria</taxon>
        <taxon>Pseudomonadati</taxon>
        <taxon>Planctomycetota</taxon>
        <taxon>Planctomycetia</taxon>
        <taxon>Pirellulales</taxon>
        <taxon>Lacipirellulaceae</taxon>
        <taxon>Pseudobythopirellula</taxon>
    </lineage>
</organism>
<dbReference type="AlphaFoldDB" id="A0A5C5ZJZ5"/>
<dbReference type="EC" id="4.2.1.59" evidence="2"/>
<proteinExistence type="predicted"/>